<sequence length="442" mass="48741">MSRPSSTSSLPSYASILSNRRSSPGVSNFISSRSRPSFKNHNASRQPPTSPPPPPLAHSGPPAASTQVTAAELAVTEEYYEAESDSRSNTPRPVRSTDFRQILEGAEYDVFEEDTPSFDESTIKYEDDNRISLVSDSPTPWRGGDERSRSNSGKSGKEKVVNTELRLWENASGDEYYEDGDEEGGFDDAGEYVDDSQGGDGDGRLRDEEAEVDGLGGIWESGSPTISSRGWLGQGSREKEGRGAVLSYRNGRPESRESVLGKDEEDHLHSYKPQRREPASERQAKVVEQNKRPSQDRNTDFAPLIPDSELAAITSYQGLISALSSLRSASYASIPQTQLPTEITELANSYYPHDTSKPSNFFRGLDDKQHAAAGDFILSKKREIETLLADCVTKRRATVEGMKGEVEKVAEVRVKKLRMTEERREVLRGGIGKVLRESGLIL</sequence>
<feature type="compositionally biased region" description="Low complexity" evidence="1">
    <location>
        <begin position="1"/>
        <end position="18"/>
    </location>
</feature>
<proteinExistence type="predicted"/>
<protein>
    <submittedName>
        <fullName evidence="2">Uncharacterized protein</fullName>
    </submittedName>
</protein>
<evidence type="ECO:0000313" key="2">
    <source>
        <dbReference type="EMBL" id="CUS10836.1"/>
    </source>
</evidence>
<dbReference type="EMBL" id="LN891038">
    <property type="protein sequence ID" value="CUS10836.1"/>
    <property type="molecule type" value="Genomic_DNA"/>
</dbReference>
<feature type="compositionally biased region" description="Acidic residues" evidence="1">
    <location>
        <begin position="175"/>
        <end position="194"/>
    </location>
</feature>
<name>A0A292PTG9_9PEZI</name>
<feature type="compositionally biased region" description="Basic and acidic residues" evidence="1">
    <location>
        <begin position="121"/>
        <end position="130"/>
    </location>
</feature>
<dbReference type="AlphaFoldDB" id="A0A292PTG9"/>
<feature type="compositionally biased region" description="Basic and acidic residues" evidence="1">
    <location>
        <begin position="143"/>
        <end position="161"/>
    </location>
</feature>
<evidence type="ECO:0000313" key="3">
    <source>
        <dbReference type="Proteomes" id="UP001412239"/>
    </source>
</evidence>
<organism evidence="2 3">
    <name type="scientific">Tuber aestivum</name>
    <name type="common">summer truffle</name>
    <dbReference type="NCBI Taxonomy" id="59557"/>
    <lineage>
        <taxon>Eukaryota</taxon>
        <taxon>Fungi</taxon>
        <taxon>Dikarya</taxon>
        <taxon>Ascomycota</taxon>
        <taxon>Pezizomycotina</taxon>
        <taxon>Pezizomycetes</taxon>
        <taxon>Pezizales</taxon>
        <taxon>Tuberaceae</taxon>
        <taxon>Tuber</taxon>
    </lineage>
</organism>
<accession>A0A292PTG9</accession>
<feature type="compositionally biased region" description="Acidic residues" evidence="1">
    <location>
        <begin position="106"/>
        <end position="117"/>
    </location>
</feature>
<feature type="region of interest" description="Disordered" evidence="1">
    <location>
        <begin position="1"/>
        <end position="302"/>
    </location>
</feature>
<feature type="compositionally biased region" description="Basic and acidic residues" evidence="1">
    <location>
        <begin position="251"/>
        <end position="299"/>
    </location>
</feature>
<evidence type="ECO:0000256" key="1">
    <source>
        <dbReference type="SAM" id="MobiDB-lite"/>
    </source>
</evidence>
<dbReference type="Proteomes" id="UP001412239">
    <property type="component" value="Unassembled WGS sequence"/>
</dbReference>
<reference evidence="2" key="1">
    <citation type="submission" date="2015-10" db="EMBL/GenBank/DDBJ databases">
        <authorList>
            <person name="Regsiter A."/>
            <person name="william w."/>
        </authorList>
    </citation>
    <scope>NUCLEOTIDE SEQUENCE</scope>
    <source>
        <strain evidence="2">Montdore</strain>
    </source>
</reference>
<gene>
    <name evidence="2" type="ORF">GSTUAT00005109001</name>
</gene>
<feature type="compositionally biased region" description="Polar residues" evidence="1">
    <location>
        <begin position="19"/>
        <end position="41"/>
    </location>
</feature>
<keyword evidence="3" id="KW-1185">Reference proteome</keyword>